<keyword evidence="3" id="KW-1185">Reference proteome</keyword>
<evidence type="ECO:0000313" key="3">
    <source>
        <dbReference type="Proteomes" id="UP000078532"/>
    </source>
</evidence>
<sequence length="128" mass="14652">MDHGSGHRHGDCKCAGAPMERFVQPCLLLLLHRQSTHGYDLIHSLEEFGFTDNEADPGTVYRNLRRMEEEGLVSSRWETGGGGPAKRLYRLTPEGEELLHAWAESVEHNKQRLENFLSRYRREFNTGG</sequence>
<proteinExistence type="predicted"/>
<gene>
    <name evidence="2" type="ORF">A6M21_12755</name>
</gene>
<accession>A0A1B7LCW1</accession>
<dbReference type="STRING" id="1838280.A6M21_12755"/>
<feature type="domain" description="Transcription regulator PadR N-terminal" evidence="1">
    <location>
        <begin position="27"/>
        <end position="100"/>
    </location>
</feature>
<protein>
    <submittedName>
        <fullName evidence="2">PadR family transcriptional regulator</fullName>
    </submittedName>
</protein>
<dbReference type="PANTHER" id="PTHR33169:SF14">
    <property type="entry name" value="TRANSCRIPTIONAL REGULATOR RV3488"/>
    <property type="match status" value="1"/>
</dbReference>
<reference evidence="2 3" key="1">
    <citation type="submission" date="2016-04" db="EMBL/GenBank/DDBJ databases">
        <authorList>
            <person name="Evans L.H."/>
            <person name="Alamgir A."/>
            <person name="Owens N."/>
            <person name="Weber N.D."/>
            <person name="Virtaneva K."/>
            <person name="Barbian K."/>
            <person name="Babar A."/>
            <person name="Rosenke K."/>
        </authorList>
    </citation>
    <scope>NUCLEOTIDE SEQUENCE [LARGE SCALE GENOMIC DNA]</scope>
    <source>
        <strain evidence="2 3">LMa1</strain>
    </source>
</reference>
<dbReference type="InterPro" id="IPR052509">
    <property type="entry name" value="Metal_resp_DNA-bind_regulator"/>
</dbReference>
<dbReference type="Gene3D" id="1.10.10.10">
    <property type="entry name" value="Winged helix-like DNA-binding domain superfamily/Winged helix DNA-binding domain"/>
    <property type="match status" value="1"/>
</dbReference>
<evidence type="ECO:0000313" key="2">
    <source>
        <dbReference type="EMBL" id="OAT80768.1"/>
    </source>
</evidence>
<organism evidence="2 3">
    <name type="scientific">Desulfotomaculum copahuensis</name>
    <dbReference type="NCBI Taxonomy" id="1838280"/>
    <lineage>
        <taxon>Bacteria</taxon>
        <taxon>Bacillati</taxon>
        <taxon>Bacillota</taxon>
        <taxon>Clostridia</taxon>
        <taxon>Eubacteriales</taxon>
        <taxon>Desulfotomaculaceae</taxon>
        <taxon>Desulfotomaculum</taxon>
    </lineage>
</organism>
<dbReference type="PANTHER" id="PTHR33169">
    <property type="entry name" value="PADR-FAMILY TRANSCRIPTIONAL REGULATOR"/>
    <property type="match status" value="1"/>
</dbReference>
<evidence type="ECO:0000259" key="1">
    <source>
        <dbReference type="Pfam" id="PF03551"/>
    </source>
</evidence>
<dbReference type="Proteomes" id="UP000078532">
    <property type="component" value="Unassembled WGS sequence"/>
</dbReference>
<name>A0A1B7LCW1_9FIRM</name>
<dbReference type="InterPro" id="IPR005149">
    <property type="entry name" value="Tscrpt_reg_PadR_N"/>
</dbReference>
<dbReference type="InterPro" id="IPR036388">
    <property type="entry name" value="WH-like_DNA-bd_sf"/>
</dbReference>
<dbReference type="Pfam" id="PF03551">
    <property type="entry name" value="PadR"/>
    <property type="match status" value="1"/>
</dbReference>
<comment type="caution">
    <text evidence="2">The sequence shown here is derived from an EMBL/GenBank/DDBJ whole genome shotgun (WGS) entry which is preliminary data.</text>
</comment>
<dbReference type="SUPFAM" id="SSF46785">
    <property type="entry name" value="Winged helix' DNA-binding domain"/>
    <property type="match status" value="1"/>
</dbReference>
<dbReference type="RefSeq" id="WP_066669527.1">
    <property type="nucleotide sequence ID" value="NZ_LYVF01000174.1"/>
</dbReference>
<dbReference type="EMBL" id="LYVF01000174">
    <property type="protein sequence ID" value="OAT80768.1"/>
    <property type="molecule type" value="Genomic_DNA"/>
</dbReference>
<dbReference type="AlphaFoldDB" id="A0A1B7LCW1"/>
<dbReference type="InterPro" id="IPR036390">
    <property type="entry name" value="WH_DNA-bd_sf"/>
</dbReference>